<dbReference type="Pfam" id="PF02547">
    <property type="entry name" value="Queuosine_synth"/>
    <property type="match status" value="1"/>
</dbReference>
<dbReference type="NCBIfam" id="TIGR00113">
    <property type="entry name" value="queA"/>
    <property type="match status" value="1"/>
</dbReference>
<proteinExistence type="inferred from homology"/>
<comment type="catalytic activity">
    <reaction evidence="5">
        <text>7-aminomethyl-7-carbaguanosine(34) in tRNA + S-adenosyl-L-methionine = epoxyqueuosine(34) in tRNA + adenine + L-methionine + 2 H(+)</text>
        <dbReference type="Rhea" id="RHEA:32155"/>
        <dbReference type="Rhea" id="RHEA-COMP:10342"/>
        <dbReference type="Rhea" id="RHEA-COMP:18582"/>
        <dbReference type="ChEBI" id="CHEBI:15378"/>
        <dbReference type="ChEBI" id="CHEBI:16708"/>
        <dbReference type="ChEBI" id="CHEBI:57844"/>
        <dbReference type="ChEBI" id="CHEBI:59789"/>
        <dbReference type="ChEBI" id="CHEBI:82833"/>
        <dbReference type="ChEBI" id="CHEBI:194443"/>
        <dbReference type="EC" id="2.4.99.17"/>
    </reaction>
</comment>
<dbReference type="PANTHER" id="PTHR30307:SF0">
    <property type="entry name" value="S-ADENOSYLMETHIONINE:TRNA RIBOSYLTRANSFERASE-ISOMERASE"/>
    <property type="match status" value="1"/>
</dbReference>
<dbReference type="EMBL" id="CP012030">
    <property type="protein sequence ID" value="ALO28351.1"/>
    <property type="molecule type" value="Genomic_DNA"/>
</dbReference>
<keyword evidence="2 5" id="KW-0808">Transferase</keyword>
<dbReference type="Gene3D" id="2.40.10.240">
    <property type="entry name" value="QueA-like"/>
    <property type="match status" value="1"/>
</dbReference>
<evidence type="ECO:0000256" key="3">
    <source>
        <dbReference type="ARBA" id="ARBA00022691"/>
    </source>
</evidence>
<dbReference type="Gene3D" id="3.40.1780.10">
    <property type="entry name" value="QueA-like"/>
    <property type="match status" value="1"/>
</dbReference>
<dbReference type="InterPro" id="IPR003699">
    <property type="entry name" value="QueA"/>
</dbReference>
<dbReference type="InterPro" id="IPR036100">
    <property type="entry name" value="QueA_sf"/>
</dbReference>
<dbReference type="GO" id="GO:0008616">
    <property type="term" value="P:tRNA queuosine(34) biosynthetic process"/>
    <property type="evidence" value="ECO:0007669"/>
    <property type="project" value="UniProtKB-UniRule"/>
</dbReference>
<dbReference type="HAMAP" id="MF_00113">
    <property type="entry name" value="QueA"/>
    <property type="match status" value="1"/>
</dbReference>
<evidence type="ECO:0000256" key="1">
    <source>
        <dbReference type="ARBA" id="ARBA00022490"/>
    </source>
</evidence>
<evidence type="ECO:0000256" key="2">
    <source>
        <dbReference type="ARBA" id="ARBA00022679"/>
    </source>
</evidence>
<dbReference type="InterPro" id="IPR042118">
    <property type="entry name" value="QueA_dom1"/>
</dbReference>
<dbReference type="SUPFAM" id="SSF111337">
    <property type="entry name" value="QueA-like"/>
    <property type="match status" value="1"/>
</dbReference>
<evidence type="ECO:0000256" key="4">
    <source>
        <dbReference type="ARBA" id="ARBA00022785"/>
    </source>
</evidence>
<protein>
    <recommendedName>
        <fullName evidence="5">S-adenosylmethionine:tRNA ribosyltransferase-isomerase</fullName>
        <ecNumber evidence="5">2.4.99.17</ecNumber>
    </recommendedName>
    <alternativeName>
        <fullName evidence="5">Queuosine biosynthesis protein QueA</fullName>
    </alternativeName>
</protein>
<accession>A0A0E3AYT5</accession>
<comment type="function">
    <text evidence="5">Transfers and isomerizes the ribose moiety from AdoMet to the 7-aminomethyl group of 7-deazaguanine (preQ1-tRNA) to give epoxyqueuosine (oQ-tRNA).</text>
</comment>
<evidence type="ECO:0000256" key="5">
    <source>
        <dbReference type="HAMAP-Rule" id="MF_00113"/>
    </source>
</evidence>
<keyword evidence="1 5" id="KW-0963">Cytoplasm</keyword>
<name>A0A0E3AYT5_LEPBO</name>
<sequence length="347" mass="40205">MLFEDLKEFEFTLSEERIARYPAANRDESRLMVLDVNVGNIFSESSFKNLVSYLKEGDVLVANHTKVSKRRVYLKTQIRTHETMFLEEKELLWKCKIRNSKKLKAGTKLSDEKTQRISFTVEKKEGEFVFLKPEQTLQEEDFQQIGEIPIPPYFKRNPDPKDEIRYQTLFAKTPGSVAAPTAGLHFSESIFQTLKEKKIRFCTLELKVGYGTFQPLTEENFQNQKLHREEFFLEKSSTEILNLAKKEGRRIFSIGTTTLRALESAYDYATNSFRSGRGTTELFIQPEDRLKSCECLITNFHLPSSSLLLLVSAFAGKELVLKAYQKAIQEKFRFYSYGDAMLILGKR</sequence>
<evidence type="ECO:0000313" key="6">
    <source>
        <dbReference type="EMBL" id="ALO28351.1"/>
    </source>
</evidence>
<comment type="subcellular location">
    <subcellularLocation>
        <location evidence="5">Cytoplasm</location>
    </subcellularLocation>
</comment>
<evidence type="ECO:0000313" key="7">
    <source>
        <dbReference type="Proteomes" id="UP000058857"/>
    </source>
</evidence>
<dbReference type="UniPathway" id="UPA00392"/>
<dbReference type="NCBIfam" id="NF001140">
    <property type="entry name" value="PRK00147.1"/>
    <property type="match status" value="1"/>
</dbReference>
<keyword evidence="6" id="KW-0413">Isomerase</keyword>
<comment type="subunit">
    <text evidence="5">Monomer.</text>
</comment>
<dbReference type="GO" id="GO:0005737">
    <property type="term" value="C:cytoplasm"/>
    <property type="evidence" value="ECO:0007669"/>
    <property type="project" value="UniProtKB-SubCell"/>
</dbReference>
<organism evidence="6">
    <name type="scientific">Leptospira borgpetersenii serovar Ballum</name>
    <dbReference type="NCBI Taxonomy" id="280505"/>
    <lineage>
        <taxon>Bacteria</taxon>
        <taxon>Pseudomonadati</taxon>
        <taxon>Spirochaetota</taxon>
        <taxon>Spirochaetia</taxon>
        <taxon>Leptospirales</taxon>
        <taxon>Leptospiraceae</taxon>
        <taxon>Leptospira</taxon>
    </lineage>
</organism>
<comment type="similarity">
    <text evidence="5">Belongs to the QueA family.</text>
</comment>
<dbReference type="InterPro" id="IPR042119">
    <property type="entry name" value="QueA_dom2"/>
</dbReference>
<dbReference type="EC" id="2.4.99.17" evidence="5"/>
<keyword evidence="4 5" id="KW-0671">Queuosine biosynthesis</keyword>
<dbReference type="GO" id="GO:0051075">
    <property type="term" value="F:S-adenosylmethionine:tRNA ribosyltransferase-isomerase activity"/>
    <property type="evidence" value="ECO:0007669"/>
    <property type="project" value="UniProtKB-EC"/>
</dbReference>
<keyword evidence="3 5" id="KW-0949">S-adenosyl-L-methionine</keyword>
<reference evidence="6 7" key="1">
    <citation type="journal article" date="2015" name="PLoS Negl. Trop. Dis.">
        <title>Distribution of Plasmids in Distinct Leptospira Pathogenic Species.</title>
        <authorList>
            <person name="Wang Y."/>
            <person name="Zhuang X."/>
            <person name="Zhong Y."/>
            <person name="Zhang C."/>
            <person name="Zhang Y."/>
            <person name="Zeng L."/>
            <person name="Zhu Y."/>
            <person name="He P."/>
            <person name="Dong K."/>
            <person name="Pal U."/>
            <person name="Guo X."/>
            <person name="Qin J."/>
        </authorList>
    </citation>
    <scope>NUCLEOTIDE SEQUENCE [LARGE SCALE GENOMIC DNA]</scope>
    <source>
        <strain evidence="6 7">56604</strain>
    </source>
</reference>
<dbReference type="AlphaFoldDB" id="A0A0E3AYT5"/>
<gene>
    <name evidence="5" type="primary">queA</name>
    <name evidence="6" type="ORF">LBBP_04231</name>
</gene>
<dbReference type="PATRIC" id="fig|280505.15.peg.4118"/>
<comment type="pathway">
    <text evidence="5">tRNA modification; tRNA-queuosine biosynthesis.</text>
</comment>
<dbReference type="PANTHER" id="PTHR30307">
    <property type="entry name" value="S-ADENOSYLMETHIONINE:TRNA RIBOSYLTRANSFERASE-ISOMERASE"/>
    <property type="match status" value="1"/>
</dbReference>
<dbReference type="Proteomes" id="UP000058857">
    <property type="component" value="Chromosome 2"/>
</dbReference>
<dbReference type="RefSeq" id="WP_002739711.1">
    <property type="nucleotide sequence ID" value="NZ_CP012030.1"/>
</dbReference>